<keyword evidence="6 17" id="KW-0472">Membrane</keyword>
<proteinExistence type="inferred from homology"/>
<evidence type="ECO:0000256" key="2">
    <source>
        <dbReference type="ARBA" id="ARBA00004127"/>
    </source>
</evidence>
<evidence type="ECO:0000256" key="1">
    <source>
        <dbReference type="ARBA" id="ARBA00000923"/>
    </source>
</evidence>
<accession>A0ABN7NK50</accession>
<dbReference type="Pfam" id="PF04750">
    <property type="entry name" value="Far-17a_AIG1"/>
    <property type="match status" value="1"/>
</dbReference>
<dbReference type="PANTHER" id="PTHR10989:SF16">
    <property type="entry name" value="AT02829P-RELATED"/>
    <property type="match status" value="1"/>
</dbReference>
<keyword evidence="19" id="KW-1185">Reference proteome</keyword>
<evidence type="ECO:0000256" key="8">
    <source>
        <dbReference type="ARBA" id="ARBA00047427"/>
    </source>
</evidence>
<comment type="catalytic activity">
    <reaction evidence="12">
        <text>9-(9Z-octadecenoyloxy)-octadecanoate + H2O = 9-hydroxy-octadecanoate + (9Z)-octadecenoate + H(+)</text>
        <dbReference type="Rhea" id="RHEA:52048"/>
        <dbReference type="ChEBI" id="CHEBI:15377"/>
        <dbReference type="ChEBI" id="CHEBI:15378"/>
        <dbReference type="ChEBI" id="CHEBI:30823"/>
        <dbReference type="ChEBI" id="CHEBI:136282"/>
        <dbReference type="ChEBI" id="CHEBI:136286"/>
    </reaction>
    <physiologicalReaction direction="left-to-right" evidence="12">
        <dbReference type="Rhea" id="RHEA:52049"/>
    </physiologicalReaction>
</comment>
<evidence type="ECO:0000256" key="12">
    <source>
        <dbReference type="ARBA" id="ARBA00048800"/>
    </source>
</evidence>
<evidence type="ECO:0000256" key="7">
    <source>
        <dbReference type="ARBA" id="ARBA00047368"/>
    </source>
</evidence>
<protein>
    <submittedName>
        <fullName evidence="18">Uncharacterized protein</fullName>
    </submittedName>
</protein>
<organism evidence="18 19">
    <name type="scientific">Timema podura</name>
    <name type="common">Walking stick</name>
    <dbReference type="NCBI Taxonomy" id="61482"/>
    <lineage>
        <taxon>Eukaryota</taxon>
        <taxon>Metazoa</taxon>
        <taxon>Ecdysozoa</taxon>
        <taxon>Arthropoda</taxon>
        <taxon>Hexapoda</taxon>
        <taxon>Insecta</taxon>
        <taxon>Pterygota</taxon>
        <taxon>Neoptera</taxon>
        <taxon>Polyneoptera</taxon>
        <taxon>Phasmatodea</taxon>
        <taxon>Timematodea</taxon>
        <taxon>Timematoidea</taxon>
        <taxon>Timematidae</taxon>
        <taxon>Timema</taxon>
    </lineage>
</organism>
<evidence type="ECO:0000256" key="15">
    <source>
        <dbReference type="ARBA" id="ARBA00049322"/>
    </source>
</evidence>
<comment type="catalytic activity">
    <reaction evidence="8">
        <text>13-octadecanoyloxy-octadecanoate + H2O = 13-hydroxy-octadecanoate + octadecanoate + H(+)</text>
        <dbReference type="Rhea" id="RHEA:52084"/>
        <dbReference type="ChEBI" id="CHEBI:15377"/>
        <dbReference type="ChEBI" id="CHEBI:15378"/>
        <dbReference type="ChEBI" id="CHEBI:25629"/>
        <dbReference type="ChEBI" id="CHEBI:136304"/>
        <dbReference type="ChEBI" id="CHEBI:136335"/>
    </reaction>
    <physiologicalReaction direction="left-to-right" evidence="8">
        <dbReference type="Rhea" id="RHEA:52085"/>
    </physiologicalReaction>
</comment>
<evidence type="ECO:0000313" key="18">
    <source>
        <dbReference type="EMBL" id="CAG2056233.1"/>
    </source>
</evidence>
<comment type="catalytic activity">
    <reaction evidence="9">
        <text>9-hexadecanoyloxy-octadecanoate + H2O = 9-hydroxy-octadecanoate + hexadecanoate + H(+)</text>
        <dbReference type="Rhea" id="RHEA:52052"/>
        <dbReference type="ChEBI" id="CHEBI:7896"/>
        <dbReference type="ChEBI" id="CHEBI:15377"/>
        <dbReference type="ChEBI" id="CHEBI:15378"/>
        <dbReference type="ChEBI" id="CHEBI:83670"/>
        <dbReference type="ChEBI" id="CHEBI:136286"/>
    </reaction>
    <physiologicalReaction direction="left-to-right" evidence="9">
        <dbReference type="Rhea" id="RHEA:52053"/>
    </physiologicalReaction>
</comment>
<keyword evidence="5 17" id="KW-1133">Transmembrane helix</keyword>
<dbReference type="EMBL" id="CAJPIN010003562">
    <property type="protein sequence ID" value="CAG2056233.1"/>
    <property type="molecule type" value="Genomic_DNA"/>
</dbReference>
<comment type="catalytic activity">
    <reaction evidence="14">
        <text>13-(9Z-octadecenoyloxy)-octadecanoate + H2O = 13-hydroxy-octadecanoate + (9Z)-octadecenoate + H(+)</text>
        <dbReference type="Rhea" id="RHEA:52064"/>
        <dbReference type="ChEBI" id="CHEBI:15377"/>
        <dbReference type="ChEBI" id="CHEBI:15378"/>
        <dbReference type="ChEBI" id="CHEBI:30823"/>
        <dbReference type="ChEBI" id="CHEBI:136303"/>
        <dbReference type="ChEBI" id="CHEBI:136304"/>
    </reaction>
    <physiologicalReaction direction="left-to-right" evidence="14">
        <dbReference type="Rhea" id="RHEA:52065"/>
    </physiologicalReaction>
</comment>
<comment type="catalytic activity">
    <reaction evidence="16">
        <text>12-(9Z-hexadecenoyloxy)-octadecanoate + H2O = 12-hydroxyoctadecanoate + (9Z)-hexadecenoate + H(+)</text>
        <dbReference type="Rhea" id="RHEA:52072"/>
        <dbReference type="ChEBI" id="CHEBI:15377"/>
        <dbReference type="ChEBI" id="CHEBI:15378"/>
        <dbReference type="ChEBI" id="CHEBI:32372"/>
        <dbReference type="ChEBI" id="CHEBI:84201"/>
        <dbReference type="ChEBI" id="CHEBI:136312"/>
    </reaction>
    <physiologicalReaction direction="left-to-right" evidence="16">
        <dbReference type="Rhea" id="RHEA:52073"/>
    </physiologicalReaction>
</comment>
<evidence type="ECO:0000256" key="14">
    <source>
        <dbReference type="ARBA" id="ARBA00049296"/>
    </source>
</evidence>
<comment type="catalytic activity">
    <reaction evidence="1">
        <text>9-(9Z-hexadecenoyloxy)-octadecanoate + H2O = (9Z)-hexadecenoate + 9-hydroxy-octadecanoate + H(+)</text>
        <dbReference type="Rhea" id="RHEA:52068"/>
        <dbReference type="ChEBI" id="CHEBI:15377"/>
        <dbReference type="ChEBI" id="CHEBI:15378"/>
        <dbReference type="ChEBI" id="CHEBI:32372"/>
        <dbReference type="ChEBI" id="CHEBI:136286"/>
        <dbReference type="ChEBI" id="CHEBI:136309"/>
    </reaction>
    <physiologicalReaction direction="left-to-right" evidence="1">
        <dbReference type="Rhea" id="RHEA:52069"/>
    </physiologicalReaction>
</comment>
<sequence length="72" mass="8676">METHVIYYNSGQWVYPVLEVLNLWQRTVFFLAMLLFGSLLYLAGEFLNNYIWEKELKQIHSHSGRQGRRKNK</sequence>
<evidence type="ECO:0000313" key="19">
    <source>
        <dbReference type="Proteomes" id="UP001153148"/>
    </source>
</evidence>
<comment type="subcellular location">
    <subcellularLocation>
        <location evidence="2">Endomembrane system</location>
        <topology evidence="2">Multi-pass membrane protein</topology>
    </subcellularLocation>
</comment>
<name>A0ABN7NK50_TIMPD</name>
<evidence type="ECO:0000256" key="9">
    <source>
        <dbReference type="ARBA" id="ARBA00047863"/>
    </source>
</evidence>
<feature type="transmembrane region" description="Helical" evidence="17">
    <location>
        <begin position="23"/>
        <end position="44"/>
    </location>
</feature>
<comment type="catalytic activity">
    <reaction evidence="11">
        <text>12-(9Z-octadecenoyloxy)-octadecanoate + H2O = 12-hydroxyoctadecanoate + (9Z)-octadecenoate + H(+)</text>
        <dbReference type="Rhea" id="RHEA:52060"/>
        <dbReference type="ChEBI" id="CHEBI:15377"/>
        <dbReference type="ChEBI" id="CHEBI:15378"/>
        <dbReference type="ChEBI" id="CHEBI:30823"/>
        <dbReference type="ChEBI" id="CHEBI:84201"/>
        <dbReference type="ChEBI" id="CHEBI:136302"/>
    </reaction>
    <physiologicalReaction direction="left-to-right" evidence="11">
        <dbReference type="Rhea" id="RHEA:52061"/>
    </physiologicalReaction>
</comment>
<dbReference type="PANTHER" id="PTHR10989">
    <property type="entry name" value="ANDROGEN-INDUCED PROTEIN 1-RELATED"/>
    <property type="match status" value="1"/>
</dbReference>
<comment type="catalytic activity">
    <reaction evidence="7">
        <text>12-hexadecanoyloxy-octadecanoate + H2O = 12-hydroxyoctadecanoate + hexadecanoate + H(+)</text>
        <dbReference type="Rhea" id="RHEA:52056"/>
        <dbReference type="ChEBI" id="CHEBI:7896"/>
        <dbReference type="ChEBI" id="CHEBI:15377"/>
        <dbReference type="ChEBI" id="CHEBI:15378"/>
        <dbReference type="ChEBI" id="CHEBI:83677"/>
        <dbReference type="ChEBI" id="CHEBI:84201"/>
    </reaction>
    <physiologicalReaction direction="left-to-right" evidence="7">
        <dbReference type="Rhea" id="RHEA:52057"/>
    </physiologicalReaction>
</comment>
<dbReference type="Proteomes" id="UP001153148">
    <property type="component" value="Unassembled WGS sequence"/>
</dbReference>
<evidence type="ECO:0000256" key="3">
    <source>
        <dbReference type="ARBA" id="ARBA00009300"/>
    </source>
</evidence>
<reference evidence="18" key="1">
    <citation type="submission" date="2021-03" db="EMBL/GenBank/DDBJ databases">
        <authorList>
            <person name="Tran Van P."/>
        </authorList>
    </citation>
    <scope>NUCLEOTIDE SEQUENCE</scope>
</reference>
<comment type="caution">
    <text evidence="18">The sequence shown here is derived from an EMBL/GenBank/DDBJ whole genome shotgun (WGS) entry which is preliminary data.</text>
</comment>
<keyword evidence="4 17" id="KW-0812">Transmembrane</keyword>
<comment type="catalytic activity">
    <reaction evidence="10">
        <text>12-octadecanoyloxy-octadecanoate + H2O = 12-hydroxyoctadecanoate + octadecanoate + H(+)</text>
        <dbReference type="Rhea" id="RHEA:52080"/>
        <dbReference type="ChEBI" id="CHEBI:15377"/>
        <dbReference type="ChEBI" id="CHEBI:15378"/>
        <dbReference type="ChEBI" id="CHEBI:25629"/>
        <dbReference type="ChEBI" id="CHEBI:84201"/>
        <dbReference type="ChEBI" id="CHEBI:136330"/>
    </reaction>
    <physiologicalReaction direction="left-to-right" evidence="10">
        <dbReference type="Rhea" id="RHEA:52081"/>
    </physiologicalReaction>
</comment>
<dbReference type="InterPro" id="IPR006838">
    <property type="entry name" value="ADTRP_AIG1"/>
</dbReference>
<evidence type="ECO:0000256" key="11">
    <source>
        <dbReference type="ARBA" id="ARBA00048701"/>
    </source>
</evidence>
<evidence type="ECO:0000256" key="10">
    <source>
        <dbReference type="ARBA" id="ARBA00048680"/>
    </source>
</evidence>
<evidence type="ECO:0000256" key="5">
    <source>
        <dbReference type="ARBA" id="ARBA00022989"/>
    </source>
</evidence>
<comment type="catalytic activity">
    <reaction evidence="13">
        <text>9-octadecanoyloxy-octadecanoate + H2O = 9-hydroxy-octadecanoate + octadecanoate + H(+)</text>
        <dbReference type="Rhea" id="RHEA:52096"/>
        <dbReference type="ChEBI" id="CHEBI:15377"/>
        <dbReference type="ChEBI" id="CHEBI:15378"/>
        <dbReference type="ChEBI" id="CHEBI:25629"/>
        <dbReference type="ChEBI" id="CHEBI:136286"/>
        <dbReference type="ChEBI" id="CHEBI:136373"/>
    </reaction>
    <physiologicalReaction direction="left-to-right" evidence="13">
        <dbReference type="Rhea" id="RHEA:52097"/>
    </physiologicalReaction>
</comment>
<comment type="catalytic activity">
    <reaction evidence="15">
        <text>13-(9Z-hexadecenoyloxy)-octadecanoate + H2O = 13-hydroxy-octadecanoate + (9Z)-hexadecenoate + H(+)</text>
        <dbReference type="Rhea" id="RHEA:52076"/>
        <dbReference type="ChEBI" id="CHEBI:15377"/>
        <dbReference type="ChEBI" id="CHEBI:15378"/>
        <dbReference type="ChEBI" id="CHEBI:32372"/>
        <dbReference type="ChEBI" id="CHEBI:136304"/>
        <dbReference type="ChEBI" id="CHEBI:136315"/>
    </reaction>
    <physiologicalReaction direction="left-to-right" evidence="15">
        <dbReference type="Rhea" id="RHEA:52077"/>
    </physiologicalReaction>
</comment>
<gene>
    <name evidence="18" type="ORF">TPAB3V08_LOCUS3227</name>
</gene>
<evidence type="ECO:0000256" key="6">
    <source>
        <dbReference type="ARBA" id="ARBA00023136"/>
    </source>
</evidence>
<evidence type="ECO:0000256" key="13">
    <source>
        <dbReference type="ARBA" id="ARBA00049221"/>
    </source>
</evidence>
<evidence type="ECO:0000256" key="16">
    <source>
        <dbReference type="ARBA" id="ARBA00049428"/>
    </source>
</evidence>
<evidence type="ECO:0000256" key="17">
    <source>
        <dbReference type="SAM" id="Phobius"/>
    </source>
</evidence>
<evidence type="ECO:0000256" key="4">
    <source>
        <dbReference type="ARBA" id="ARBA00022692"/>
    </source>
</evidence>
<comment type="similarity">
    <text evidence="3">Belongs to the AIG1 family.</text>
</comment>